<dbReference type="RefSeq" id="WP_052743733.1">
    <property type="nucleotide sequence ID" value="NZ_LN829118.1"/>
</dbReference>
<proteinExistence type="predicted"/>
<dbReference type="PANTHER" id="PTHR21666">
    <property type="entry name" value="PEPTIDASE-RELATED"/>
    <property type="match status" value="1"/>
</dbReference>
<name>A0A0D6JD52_9HYPH</name>
<dbReference type="InterPro" id="IPR050570">
    <property type="entry name" value="Cell_wall_metabolism_enzyme"/>
</dbReference>
<dbReference type="Pfam" id="PF01551">
    <property type="entry name" value="Peptidase_M23"/>
    <property type="match status" value="1"/>
</dbReference>
<keyword evidence="6" id="KW-0482">Metalloprotease</keyword>
<dbReference type="Gene3D" id="3.10.450.350">
    <property type="match status" value="1"/>
</dbReference>
<dbReference type="KEGG" id="fiy:BN1229_v1_1260"/>
<dbReference type="Proteomes" id="UP000033187">
    <property type="component" value="Chromosome 1"/>
</dbReference>
<evidence type="ECO:0000256" key="3">
    <source>
        <dbReference type="ARBA" id="ARBA00022723"/>
    </source>
</evidence>
<keyword evidence="7" id="KW-0472">Membrane</keyword>
<dbReference type="KEGG" id="fil:BN1229_v1_1262"/>
<dbReference type="InterPro" id="IPR016047">
    <property type="entry name" value="M23ase_b-sheet_dom"/>
</dbReference>
<evidence type="ECO:0000256" key="5">
    <source>
        <dbReference type="ARBA" id="ARBA00022833"/>
    </source>
</evidence>
<feature type="domain" description="M23ase beta-sheet core" evidence="8">
    <location>
        <begin position="540"/>
        <end position="637"/>
    </location>
</feature>
<sequence length="677" mass="74502">MVDRRRYPANTIRGSVPLKDRPRGLPQVYRGGVRHALRDLYDADHADGGTGGKFRWLLSTCLAGAVGAFAIFVIIAGSTEQDDSADGLVPALKRLQEGASTPLLIPQMKKTAGLNWAVPKADKLQISSGTTSTRYVIHESVKQRREGRVYIQAKPFLRVVARLAPVPEQYLDVVPPFNPFKLYADSNPIGSSREGAHGETVRKDVKIKVVELIGGVLPDEDKQELEAREVVDLVRRVQSEEALEKADAEINADIAQADNDLNSAGSTPAAYTTVLAKSVIEKDYAQDDLEGAKHIVVKVGKQETLAGLLARNGADNWLVDAMMEAARPVFSGNALSEGQEIHITLLPSLTTPGEVEPTSFSLFTEGHEHLVSVQRNATGEFVASKEPTAGGVNLRIVTSDDDKSGSKSSRASSLYGSVYHAGLLQHVLPETLSEIMRIHAYEVDFGQRVRAGDSVEFFFDFPDENVTDGPPGELLFTQITSGGEVSRFYRFRTSDGEIDYYDDQGNNSKKFLMRRPVRGSDVRLTSGFGMRHHPLLNRQRMHSGVDWASPPGTPILAAGRGTIEFAARNGQYGNYVRIRHANGYHTSYAHMQKFARGVKEGVQVRQGQVIGYIGTTGLSSGPHLHFEVLVNKRRVDPMSIQVPQERQLTGRELAEFQRERARIDELIRRAPVMTSSR</sequence>
<keyword evidence="2" id="KW-0645">Protease</keyword>
<dbReference type="SUPFAM" id="SSF51261">
    <property type="entry name" value="Duplicated hybrid motif"/>
    <property type="match status" value="1"/>
</dbReference>
<keyword evidence="3" id="KW-0479">Metal-binding</keyword>
<keyword evidence="10" id="KW-1185">Reference proteome</keyword>
<dbReference type="GO" id="GO:0046872">
    <property type="term" value="F:metal ion binding"/>
    <property type="evidence" value="ECO:0007669"/>
    <property type="project" value="UniProtKB-KW"/>
</dbReference>
<keyword evidence="7" id="KW-0812">Transmembrane</keyword>
<evidence type="ECO:0000256" key="4">
    <source>
        <dbReference type="ARBA" id="ARBA00022801"/>
    </source>
</evidence>
<dbReference type="OrthoDB" id="9805070at2"/>
<accession>A0A0D6JD52</accession>
<keyword evidence="7" id="KW-1133">Transmembrane helix</keyword>
<dbReference type="EMBL" id="LN829119">
    <property type="protein sequence ID" value="CPR17456.1"/>
    <property type="molecule type" value="Genomic_DNA"/>
</dbReference>
<dbReference type="PANTHER" id="PTHR21666:SF288">
    <property type="entry name" value="CELL DIVISION PROTEIN YTFB"/>
    <property type="match status" value="1"/>
</dbReference>
<evidence type="ECO:0000256" key="7">
    <source>
        <dbReference type="SAM" id="Phobius"/>
    </source>
</evidence>
<dbReference type="InterPro" id="IPR011055">
    <property type="entry name" value="Dup_hybrid_motif"/>
</dbReference>
<evidence type="ECO:0000313" key="9">
    <source>
        <dbReference type="EMBL" id="CPR17456.1"/>
    </source>
</evidence>
<reference evidence="10" key="1">
    <citation type="submission" date="2015-02" db="EMBL/GenBank/DDBJ databases">
        <authorList>
            <person name="Chooi Y.-H."/>
        </authorList>
    </citation>
    <scope>NUCLEOTIDE SEQUENCE [LARGE SCALE GENOMIC DNA]</scope>
    <source>
        <strain evidence="10">strain Y</strain>
    </source>
</reference>
<evidence type="ECO:0000256" key="6">
    <source>
        <dbReference type="ARBA" id="ARBA00023049"/>
    </source>
</evidence>
<comment type="cofactor">
    <cofactor evidence="1">
        <name>Zn(2+)</name>
        <dbReference type="ChEBI" id="CHEBI:29105"/>
    </cofactor>
</comment>
<evidence type="ECO:0000259" key="8">
    <source>
        <dbReference type="Pfam" id="PF01551"/>
    </source>
</evidence>
<evidence type="ECO:0000256" key="2">
    <source>
        <dbReference type="ARBA" id="ARBA00022670"/>
    </source>
</evidence>
<evidence type="ECO:0000256" key="1">
    <source>
        <dbReference type="ARBA" id="ARBA00001947"/>
    </source>
</evidence>
<feature type="transmembrane region" description="Helical" evidence="7">
    <location>
        <begin position="56"/>
        <end position="76"/>
    </location>
</feature>
<keyword evidence="5" id="KW-0862">Zinc</keyword>
<dbReference type="GO" id="GO:0006508">
    <property type="term" value="P:proteolysis"/>
    <property type="evidence" value="ECO:0007669"/>
    <property type="project" value="UniProtKB-KW"/>
</dbReference>
<dbReference type="GO" id="GO:0004222">
    <property type="term" value="F:metalloendopeptidase activity"/>
    <property type="evidence" value="ECO:0007669"/>
    <property type="project" value="TreeGrafter"/>
</dbReference>
<organism evidence="9 10">
    <name type="scientific">Candidatus Filomicrobium marinum</name>
    <dbReference type="NCBI Taxonomy" id="1608628"/>
    <lineage>
        <taxon>Bacteria</taxon>
        <taxon>Pseudomonadati</taxon>
        <taxon>Pseudomonadota</taxon>
        <taxon>Alphaproteobacteria</taxon>
        <taxon>Hyphomicrobiales</taxon>
        <taxon>Hyphomicrobiaceae</taxon>
        <taxon>Filomicrobium</taxon>
    </lineage>
</organism>
<evidence type="ECO:0000313" key="10">
    <source>
        <dbReference type="Proteomes" id="UP000033187"/>
    </source>
</evidence>
<protein>
    <submittedName>
        <fullName evidence="9">Peptidase M23</fullName>
    </submittedName>
</protein>
<dbReference type="CDD" id="cd12797">
    <property type="entry name" value="M23_peptidase"/>
    <property type="match status" value="1"/>
</dbReference>
<gene>
    <name evidence="9" type="ORF">YBN1229_v1_1260</name>
</gene>
<dbReference type="Gene3D" id="2.70.70.10">
    <property type="entry name" value="Glucose Permease (Domain IIA)"/>
    <property type="match status" value="1"/>
</dbReference>
<dbReference type="AlphaFoldDB" id="A0A0D6JD52"/>
<keyword evidence="4" id="KW-0378">Hydrolase</keyword>